<evidence type="ECO:0000313" key="7">
    <source>
        <dbReference type="Proteomes" id="UP001162741"/>
    </source>
</evidence>
<dbReference type="PANTHER" id="PTHR43133">
    <property type="entry name" value="RNA POLYMERASE ECF-TYPE SIGMA FACTO"/>
    <property type="match status" value="1"/>
</dbReference>
<dbReference type="NCBIfam" id="TIGR02937">
    <property type="entry name" value="sigma70-ECF"/>
    <property type="match status" value="1"/>
</dbReference>
<dbReference type="InterPro" id="IPR014284">
    <property type="entry name" value="RNA_pol_sigma-70_dom"/>
</dbReference>
<evidence type="ECO:0000259" key="5">
    <source>
        <dbReference type="Pfam" id="PF08281"/>
    </source>
</evidence>
<sequence>MSGETTNTDQDLIARIAAGSEEALGQLFERYWEQLYLSAYRKLADDQLAREVVNDVFMDIWRLRGQRDISNVPAYLGKAVYNRVINKLVGKKDVYFFDILENHGASLYEADQNLLQKDLIAMIGAWITTLPERRREIFIRHYFEHLTTAEIAEKMGISQKTVQNQLSAAVQYLRTHYGHLLPALMLMQSFFPRK</sequence>
<dbReference type="Pfam" id="PF08281">
    <property type="entry name" value="Sigma70_r4_2"/>
    <property type="match status" value="1"/>
</dbReference>
<accession>A0ABY6J3E5</accession>
<name>A0ABY6J3E5_9BACT</name>
<keyword evidence="7" id="KW-1185">Reference proteome</keyword>
<evidence type="ECO:0000256" key="4">
    <source>
        <dbReference type="ARBA" id="ARBA00023163"/>
    </source>
</evidence>
<evidence type="ECO:0000256" key="2">
    <source>
        <dbReference type="ARBA" id="ARBA00023015"/>
    </source>
</evidence>
<gene>
    <name evidence="6" type="ORF">MKQ68_03650</name>
</gene>
<feature type="domain" description="RNA polymerase sigma factor 70 region 4 type 2" evidence="5">
    <location>
        <begin position="127"/>
        <end position="171"/>
    </location>
</feature>
<evidence type="ECO:0000313" key="6">
    <source>
        <dbReference type="EMBL" id="UYQ94185.1"/>
    </source>
</evidence>
<keyword evidence="3" id="KW-0731">Sigma factor</keyword>
<dbReference type="InterPro" id="IPR039425">
    <property type="entry name" value="RNA_pol_sigma-70-like"/>
</dbReference>
<dbReference type="InterPro" id="IPR013325">
    <property type="entry name" value="RNA_pol_sigma_r2"/>
</dbReference>
<dbReference type="EMBL" id="CP107006">
    <property type="protein sequence ID" value="UYQ94185.1"/>
    <property type="molecule type" value="Genomic_DNA"/>
</dbReference>
<dbReference type="Gene3D" id="1.10.1740.10">
    <property type="match status" value="1"/>
</dbReference>
<dbReference type="CDD" id="cd06171">
    <property type="entry name" value="Sigma70_r4"/>
    <property type="match status" value="1"/>
</dbReference>
<dbReference type="InterPro" id="IPR013249">
    <property type="entry name" value="RNA_pol_sigma70_r4_t2"/>
</dbReference>
<dbReference type="InterPro" id="IPR036388">
    <property type="entry name" value="WH-like_DNA-bd_sf"/>
</dbReference>
<proteinExistence type="inferred from homology"/>
<evidence type="ECO:0000256" key="3">
    <source>
        <dbReference type="ARBA" id="ARBA00023082"/>
    </source>
</evidence>
<reference evidence="6" key="1">
    <citation type="submission" date="2022-10" db="EMBL/GenBank/DDBJ databases">
        <title>Chitinophaga sp. nov., isolated from soil.</title>
        <authorList>
            <person name="Jeon C.O."/>
        </authorList>
    </citation>
    <scope>NUCLEOTIDE SEQUENCE</scope>
    <source>
        <strain evidence="6">R8</strain>
    </source>
</reference>
<protein>
    <submittedName>
        <fullName evidence="6">Sigma-70 family RNA polymerase sigma factor</fullName>
    </submittedName>
</protein>
<evidence type="ECO:0000256" key="1">
    <source>
        <dbReference type="ARBA" id="ARBA00010641"/>
    </source>
</evidence>
<comment type="similarity">
    <text evidence="1">Belongs to the sigma-70 factor family. ECF subfamily.</text>
</comment>
<dbReference type="PANTHER" id="PTHR43133:SF46">
    <property type="entry name" value="RNA POLYMERASE SIGMA-70 FACTOR ECF SUBFAMILY"/>
    <property type="match status" value="1"/>
</dbReference>
<organism evidence="6 7">
    <name type="scientific">Chitinophaga horti</name>
    <dbReference type="NCBI Taxonomy" id="2920382"/>
    <lineage>
        <taxon>Bacteria</taxon>
        <taxon>Pseudomonadati</taxon>
        <taxon>Bacteroidota</taxon>
        <taxon>Chitinophagia</taxon>
        <taxon>Chitinophagales</taxon>
        <taxon>Chitinophagaceae</taxon>
        <taxon>Chitinophaga</taxon>
    </lineage>
</organism>
<dbReference type="InterPro" id="IPR013324">
    <property type="entry name" value="RNA_pol_sigma_r3/r4-like"/>
</dbReference>
<keyword evidence="2" id="KW-0805">Transcription regulation</keyword>
<keyword evidence="4" id="KW-0804">Transcription</keyword>
<dbReference type="SUPFAM" id="SSF88659">
    <property type="entry name" value="Sigma3 and sigma4 domains of RNA polymerase sigma factors"/>
    <property type="match status" value="1"/>
</dbReference>
<dbReference type="Gene3D" id="1.10.10.10">
    <property type="entry name" value="Winged helix-like DNA-binding domain superfamily/Winged helix DNA-binding domain"/>
    <property type="match status" value="1"/>
</dbReference>
<dbReference type="Proteomes" id="UP001162741">
    <property type="component" value="Chromosome"/>
</dbReference>
<dbReference type="SUPFAM" id="SSF88946">
    <property type="entry name" value="Sigma2 domain of RNA polymerase sigma factors"/>
    <property type="match status" value="1"/>
</dbReference>
<dbReference type="RefSeq" id="WP_244841673.1">
    <property type="nucleotide sequence ID" value="NZ_CP107006.1"/>
</dbReference>